<protein>
    <submittedName>
        <fullName evidence="1">Uncharacterized protein</fullName>
    </submittedName>
</protein>
<keyword evidence="2" id="KW-1185">Reference proteome</keyword>
<sequence>MKPLKSSGRLLKTENVSVVDQDYGMPMTDPMATGVLYGGRVNNVIPGSEKENARLLCCMRASQQCHAFSDVSFETIAITMAAGWLAA</sequence>
<evidence type="ECO:0000313" key="2">
    <source>
        <dbReference type="Proteomes" id="UP001472677"/>
    </source>
</evidence>
<name>A0ABR2D9H6_9ROSI</name>
<organism evidence="1 2">
    <name type="scientific">Hibiscus sabdariffa</name>
    <name type="common">roselle</name>
    <dbReference type="NCBI Taxonomy" id="183260"/>
    <lineage>
        <taxon>Eukaryota</taxon>
        <taxon>Viridiplantae</taxon>
        <taxon>Streptophyta</taxon>
        <taxon>Embryophyta</taxon>
        <taxon>Tracheophyta</taxon>
        <taxon>Spermatophyta</taxon>
        <taxon>Magnoliopsida</taxon>
        <taxon>eudicotyledons</taxon>
        <taxon>Gunneridae</taxon>
        <taxon>Pentapetalae</taxon>
        <taxon>rosids</taxon>
        <taxon>malvids</taxon>
        <taxon>Malvales</taxon>
        <taxon>Malvaceae</taxon>
        <taxon>Malvoideae</taxon>
        <taxon>Hibiscus</taxon>
    </lineage>
</organism>
<gene>
    <name evidence="1" type="ORF">V6N12_053525</name>
</gene>
<proteinExistence type="predicted"/>
<reference evidence="1 2" key="1">
    <citation type="journal article" date="2024" name="G3 (Bethesda)">
        <title>Genome assembly of Hibiscus sabdariffa L. provides insights into metabolisms of medicinal natural products.</title>
        <authorList>
            <person name="Kim T."/>
        </authorList>
    </citation>
    <scope>NUCLEOTIDE SEQUENCE [LARGE SCALE GENOMIC DNA]</scope>
    <source>
        <strain evidence="1">TK-2024</strain>
        <tissue evidence="1">Old leaves</tissue>
    </source>
</reference>
<comment type="caution">
    <text evidence="1">The sequence shown here is derived from an EMBL/GenBank/DDBJ whole genome shotgun (WGS) entry which is preliminary data.</text>
</comment>
<dbReference type="EMBL" id="JBBPBM010000034">
    <property type="protein sequence ID" value="KAK8532076.1"/>
    <property type="molecule type" value="Genomic_DNA"/>
</dbReference>
<accession>A0ABR2D9H6</accession>
<dbReference type="Proteomes" id="UP001472677">
    <property type="component" value="Unassembled WGS sequence"/>
</dbReference>
<evidence type="ECO:0000313" key="1">
    <source>
        <dbReference type="EMBL" id="KAK8532076.1"/>
    </source>
</evidence>